<dbReference type="GO" id="GO:0003824">
    <property type="term" value="F:catalytic activity"/>
    <property type="evidence" value="ECO:0007669"/>
    <property type="project" value="InterPro"/>
</dbReference>
<comment type="caution">
    <text evidence="2">The sequence shown here is derived from an EMBL/GenBank/DDBJ whole genome shotgun (WGS) entry which is preliminary data.</text>
</comment>
<dbReference type="AlphaFoldDB" id="A0A9N9Y1D6"/>
<dbReference type="PANTHER" id="PTHR11895:SF171">
    <property type="entry name" value="AMIDASE DOMAIN-CONTAINING PROTEIN"/>
    <property type="match status" value="1"/>
</dbReference>
<name>A0A9N9Y1D6_9HYPO</name>
<dbReference type="Proteomes" id="UP000754883">
    <property type="component" value="Unassembled WGS sequence"/>
</dbReference>
<dbReference type="EMBL" id="CABFNO020001443">
    <property type="protein sequence ID" value="CAG9988022.1"/>
    <property type="molecule type" value="Genomic_DNA"/>
</dbReference>
<evidence type="ECO:0000313" key="3">
    <source>
        <dbReference type="Proteomes" id="UP000754883"/>
    </source>
</evidence>
<evidence type="ECO:0000313" key="2">
    <source>
        <dbReference type="EMBL" id="CAG9988022.1"/>
    </source>
</evidence>
<dbReference type="PANTHER" id="PTHR11895">
    <property type="entry name" value="TRANSAMIDASE"/>
    <property type="match status" value="1"/>
</dbReference>
<protein>
    <recommendedName>
        <fullName evidence="1">Amidase domain-containing protein</fullName>
    </recommendedName>
</protein>
<keyword evidence="3" id="KW-1185">Reference proteome</keyword>
<dbReference type="SUPFAM" id="SSF75304">
    <property type="entry name" value="Amidase signature (AS) enzymes"/>
    <property type="match status" value="1"/>
</dbReference>
<dbReference type="InterPro" id="IPR036928">
    <property type="entry name" value="AS_sf"/>
</dbReference>
<reference evidence="2 3" key="2">
    <citation type="submission" date="2021-10" db="EMBL/GenBank/DDBJ databases">
        <authorList>
            <person name="Piombo E."/>
        </authorList>
    </citation>
    <scope>NUCLEOTIDE SEQUENCE [LARGE SCALE GENOMIC DNA]</scope>
</reference>
<sequence length="579" mass="61366">MSLITHIGEDEIARTGVDEGTLRRIAAKHNIEIPVYDIPGYLALLRSADLTTSAVDDLPDFIDSRLTPLPTQGGVRRFRKSAENCLNAWSHGTDLVAETPSSSLLRGRSVVVKDNISVGGVPFTCGTFPQLNSGRQEHPPSAIDASVVRRLLDSGARIIGTATCENYSLSTLSYSSASGPVHNPWQRSFNAGGSSSGPASLLGLRLARAAGVQGLEDAGADVDLAIGGDQAGSIRIPASYCGLYGLKPTHGLVPYTGIAGLHPMIDHVGPMALKLDDIAALLEALAGDDGMDGRMTPNTPLRDNVTPYLSELRAFSAAGAGTGRPLRVGVIVESLAAPQATEEVARVVRRAVYQHFSAAGAMVADVSMPLHLLGPSIWTASCRNNMGFLGIGARVPDMLTHNLPHWTPRWPPDQEMFDLLTRSNPAVMSVIFGETFLGEKFGPAVQAKAHRHVFQLREAYDELLAKFDVLITPTTPDVAPPHPDMRAVQDGGWTVLDKAELGLGVSSNTCAFNATGHPALSVPCGWATARDGFTKLPVGMQIIGRRWDDLGVLKAARVFETGGGGLGPRPGVGVPRFVL</sequence>
<organism evidence="2 3">
    <name type="scientific">Clonostachys byssicola</name>
    <dbReference type="NCBI Taxonomy" id="160290"/>
    <lineage>
        <taxon>Eukaryota</taxon>
        <taxon>Fungi</taxon>
        <taxon>Dikarya</taxon>
        <taxon>Ascomycota</taxon>
        <taxon>Pezizomycotina</taxon>
        <taxon>Sordariomycetes</taxon>
        <taxon>Hypocreomycetidae</taxon>
        <taxon>Hypocreales</taxon>
        <taxon>Bionectriaceae</taxon>
        <taxon>Clonostachys</taxon>
    </lineage>
</organism>
<gene>
    <name evidence="2" type="ORF">CBYS24578_00010664</name>
</gene>
<accession>A0A9N9Y1D6</accession>
<evidence type="ECO:0000259" key="1">
    <source>
        <dbReference type="Pfam" id="PF01425"/>
    </source>
</evidence>
<dbReference type="InterPro" id="IPR023631">
    <property type="entry name" value="Amidase_dom"/>
</dbReference>
<proteinExistence type="predicted"/>
<feature type="domain" description="Amidase" evidence="1">
    <location>
        <begin position="99"/>
        <end position="552"/>
    </location>
</feature>
<dbReference type="Gene3D" id="3.90.1300.10">
    <property type="entry name" value="Amidase signature (AS) domain"/>
    <property type="match status" value="1"/>
</dbReference>
<reference evidence="3" key="1">
    <citation type="submission" date="2019-06" db="EMBL/GenBank/DDBJ databases">
        <authorList>
            <person name="Broberg M."/>
        </authorList>
    </citation>
    <scope>NUCLEOTIDE SEQUENCE [LARGE SCALE GENOMIC DNA]</scope>
</reference>
<dbReference type="InterPro" id="IPR000120">
    <property type="entry name" value="Amidase"/>
</dbReference>
<dbReference type="OrthoDB" id="1879366at2759"/>
<dbReference type="Pfam" id="PF01425">
    <property type="entry name" value="Amidase"/>
    <property type="match status" value="1"/>
</dbReference>